<gene>
    <name evidence="10" type="primary">RdRp</name>
</gene>
<comment type="catalytic activity">
    <reaction evidence="7 8">
        <text>RNA(n) + a ribonucleoside 5'-triphosphate = RNA(n+1) + diphosphate</text>
        <dbReference type="Rhea" id="RHEA:21248"/>
        <dbReference type="Rhea" id="RHEA-COMP:14527"/>
        <dbReference type="Rhea" id="RHEA-COMP:17342"/>
        <dbReference type="ChEBI" id="CHEBI:33019"/>
        <dbReference type="ChEBI" id="CHEBI:61557"/>
        <dbReference type="ChEBI" id="CHEBI:140395"/>
        <dbReference type="EC" id="2.7.7.48"/>
    </reaction>
</comment>
<keyword evidence="3 8" id="KW-0808">Transferase</keyword>
<keyword evidence="6 8" id="KW-0693">Viral RNA replication</keyword>
<dbReference type="GO" id="GO:0000166">
    <property type="term" value="F:nucleotide binding"/>
    <property type="evidence" value="ECO:0007669"/>
    <property type="project" value="UniProtKB-KW"/>
</dbReference>
<evidence type="ECO:0000256" key="2">
    <source>
        <dbReference type="ARBA" id="ARBA00022484"/>
    </source>
</evidence>
<evidence type="ECO:0000256" key="4">
    <source>
        <dbReference type="ARBA" id="ARBA00022695"/>
    </source>
</evidence>
<comment type="similarity">
    <text evidence="1">Belongs to the totiviridae RNA-directed RNA polymerase family.</text>
</comment>
<dbReference type="Pfam" id="PF02123">
    <property type="entry name" value="RdRP_4"/>
    <property type="match status" value="1"/>
</dbReference>
<reference evidence="10" key="1">
    <citation type="journal article" date="2016" name="Virus Res.">
        <title>Sequence and phylogenetic analyses of novel totivirus-like double-stranded RNAs from field-collected powdery mildew fungi.</title>
        <authorList>
            <person name="Kondo H."/>
            <person name="Hisano S."/>
            <person name="Chiba S."/>
            <person name="Maruyama K."/>
            <person name="Andika I.B."/>
            <person name="Toyoda K."/>
            <person name="Fujimori F."/>
            <person name="Suzuki N."/>
        </authorList>
    </citation>
    <scope>NUCLEOTIDE SEQUENCE [LARGE SCALE GENOMIC DNA]</scope>
    <source>
        <strain evidence="10">RPaTV3_75-77</strain>
    </source>
</reference>
<accession>A0A0S3Q2C1</accession>
<dbReference type="SUPFAM" id="SSF56672">
    <property type="entry name" value="DNA/RNA polymerases"/>
    <property type="match status" value="1"/>
</dbReference>
<dbReference type="GO" id="GO:0003723">
    <property type="term" value="F:RNA binding"/>
    <property type="evidence" value="ECO:0007669"/>
    <property type="project" value="InterPro"/>
</dbReference>
<name>A0A0S3Q2C1_9VIRU</name>
<dbReference type="GO" id="GO:0003968">
    <property type="term" value="F:RNA-directed RNA polymerase activity"/>
    <property type="evidence" value="ECO:0007669"/>
    <property type="project" value="UniProtKB-KW"/>
</dbReference>
<keyword evidence="5 8" id="KW-0547">Nucleotide-binding</keyword>
<dbReference type="GO" id="GO:0006351">
    <property type="term" value="P:DNA-templated transcription"/>
    <property type="evidence" value="ECO:0007669"/>
    <property type="project" value="InterPro"/>
</dbReference>
<proteinExistence type="inferred from homology"/>
<dbReference type="InterPro" id="IPR001795">
    <property type="entry name" value="RNA-dir_pol_luteovirus"/>
</dbReference>
<dbReference type="InterPro" id="IPR043502">
    <property type="entry name" value="DNA/RNA_pol_sf"/>
</dbReference>
<dbReference type="RefSeq" id="YP_009182181.1">
    <property type="nucleotide sequence ID" value="NC_028483.1"/>
</dbReference>
<evidence type="ECO:0000259" key="9">
    <source>
        <dbReference type="PROSITE" id="PS50507"/>
    </source>
</evidence>
<protein>
    <recommendedName>
        <fullName evidence="8">RNA-directed RNA polymerase</fullName>
        <ecNumber evidence="8">2.7.7.48</ecNumber>
    </recommendedName>
</protein>
<evidence type="ECO:0000256" key="8">
    <source>
        <dbReference type="RuleBase" id="RU364050"/>
    </source>
</evidence>
<evidence type="ECO:0000256" key="6">
    <source>
        <dbReference type="ARBA" id="ARBA00022953"/>
    </source>
</evidence>
<dbReference type="EMBL" id="LC075488">
    <property type="protein sequence ID" value="BAT62482.1"/>
    <property type="molecule type" value="Genomic_RNA"/>
</dbReference>
<feature type="domain" description="RdRp catalytic" evidence="9">
    <location>
        <begin position="419"/>
        <end position="540"/>
    </location>
</feature>
<dbReference type="Proteomes" id="UP000204557">
    <property type="component" value="Segment"/>
</dbReference>
<evidence type="ECO:0000256" key="7">
    <source>
        <dbReference type="ARBA" id="ARBA00048744"/>
    </source>
</evidence>
<evidence type="ECO:0000256" key="3">
    <source>
        <dbReference type="ARBA" id="ARBA00022679"/>
    </source>
</evidence>
<dbReference type="InterPro" id="IPR007094">
    <property type="entry name" value="RNA-dir_pol_PSvirus"/>
</dbReference>
<dbReference type="PROSITE" id="PS50507">
    <property type="entry name" value="RDRP_SSRNA_POS"/>
    <property type="match status" value="1"/>
</dbReference>
<dbReference type="KEGG" id="vg:26373882"/>
<keyword evidence="2 8" id="KW-0696">RNA-directed RNA polymerase</keyword>
<evidence type="ECO:0000313" key="10">
    <source>
        <dbReference type="EMBL" id="BAT62482.1"/>
    </source>
</evidence>
<evidence type="ECO:0000256" key="1">
    <source>
        <dbReference type="ARBA" id="ARBA00010455"/>
    </source>
</evidence>
<dbReference type="EC" id="2.7.7.48" evidence="8"/>
<evidence type="ECO:0000313" key="11">
    <source>
        <dbReference type="Proteomes" id="UP000204557"/>
    </source>
</evidence>
<dbReference type="OrthoDB" id="9167at10239"/>
<keyword evidence="11" id="KW-1185">Reference proteome</keyword>
<organism evidence="10">
    <name type="scientific">Red clover powdery mildew-associated totivirus 3</name>
    <dbReference type="NCBI Taxonomy" id="1714364"/>
    <lineage>
        <taxon>Viruses</taxon>
        <taxon>Riboviria</taxon>
        <taxon>Orthornavirae</taxon>
        <taxon>Duplornaviricota</taxon>
        <taxon>Chrymotiviricetes</taxon>
        <taxon>Ghabrivirales</taxon>
        <taxon>Alphatotivirineae</taxon>
        <taxon>Orthototiviridae</taxon>
        <taxon>Totivirus</taxon>
        <taxon>Totivirus jyu</taxon>
    </lineage>
</organism>
<keyword evidence="4 8" id="KW-0548">Nucleotidyltransferase</keyword>
<evidence type="ECO:0000256" key="5">
    <source>
        <dbReference type="ARBA" id="ARBA00022741"/>
    </source>
</evidence>
<dbReference type="GeneID" id="26373882"/>
<dbReference type="GO" id="GO:0039694">
    <property type="term" value="P:viral RNA genome replication"/>
    <property type="evidence" value="ECO:0007669"/>
    <property type="project" value="InterPro"/>
</dbReference>
<sequence>MTWKAEDGVPMCIALAKDGANWNPSVFNLATHVFARVTESLAMEGTEVNTLLFGTITPAVHIKVGQLNCLYLKIDQCCVTTHPALNIILSRHYSQLYESVDFVNPMSDSMLFRKRGINAEDGPEPVRGLLAMSKLPHSAITQQHHLHFNITEACQTIDRNRLSYLLEVLSVPSDATQAFASGLFMWGALVGDAMFERVRESGLFGSRSSAQFAAIAKQISVEAKSLQNLHTEDYRSIFELDVLVNRGVGKVDWEKEQENRQHPKVATVDACEVRRTAYLVFRKALEQGRRPVSMSWDEFWSARWEWTAAGAVHSNAPGDSKYIFKEVNEMKNKFITMSAMPKLPLSHFLQREPGIDGWASVKYEWGKQRAIYGTDLTSYVLSNFAMYACESVLPSAFPVGPDADEANVAARVGGVLNNRMPLCIDFEDFNSQHSVEAMQAVLDAYSDVFDHLLTVEQKYALRWTAQSIGKTSITNNIANCGTYSTKGTMLSGWRLTTMMNSVLNYVYTTHLLGRDRDDTPSVHNGDDVLLGVKNMRVAQEMNRRAQRVGIRLQPSKCAFAGIAEFLRVDRIRGSGGQYLTRSVATIVHSRVESKPKPNVKDLIEAMETRLADLHQRGASIRKIARIREVYYHKLAGIFKSEVDTMYAIKSIHRVNGGISQDMYAAVDREVLNVVNLEKSSVPELPKLPGIHDYADYVAKVLPIESKVKKMCEKLTKSTQDSVSMYFTTAVLADCTSVQDRLNMKKIYKAHKGEIKVSQYGKAVLTGYGMELLRSRLRPGALRTLLTRSENPIELLSLVV</sequence>